<feature type="transmembrane region" description="Helical" evidence="1">
    <location>
        <begin position="1136"/>
        <end position="1158"/>
    </location>
</feature>
<keyword evidence="1" id="KW-1133">Transmembrane helix</keyword>
<feature type="transmembrane region" description="Helical" evidence="1">
    <location>
        <begin position="285"/>
        <end position="310"/>
    </location>
</feature>
<comment type="caution">
    <text evidence="2">The sequence shown here is derived from an EMBL/GenBank/DDBJ whole genome shotgun (WGS) entry which is preliminary data.</text>
</comment>
<protein>
    <submittedName>
        <fullName evidence="2">Uncharacterized protein</fullName>
    </submittedName>
</protein>
<feature type="transmembrane region" description="Helical" evidence="1">
    <location>
        <begin position="119"/>
        <end position="139"/>
    </location>
</feature>
<sequence>MDEESVKNKESSSSKLDTVICQRNDLYKRLEAERESHYKTVLFETFIKLENSDNKTKASKEYLILNYTALFIRKFQLLSIVLMSFETSANITLESSLNGLLKLVRIDILCIDFNAESEFLFILLASIWGLFISFSLIYFQIYNKKSIMLKPFIFVAKLLGWAIDNIFFIPYLYSVGIYTKYTFFSKSMEVKEYDNTSSSSYSTYWAIPLILGIPIILLASFFRTIYYCNPFYTVKIKRNRMHSSVALKDIYFQVILVFLSFYDTDLFFNILCVMISLFMIFQYFIYMPFVAIFDNVFDISTWTMILFGVISHQLSIHTSAKSVRALIMIFIYPCSWIIIYYFMSWCFDHAINASNKDPYGIELKIRNILFKSDFKFYGNSDIQIKAIFKEATKKFLSFKMLFVWEGLFYLRYERNKSLGLLKLSKINFSCQKHLRLWHKIHRNITKFYSYPNIEAEYLYYYYYNKLINEEYEEDLILIRYIRDINQLNAKDLEVACDLWELYTKLSNVSDYSPSSISKSCSILAETKRKYEEKAEKMMRRHHSDPIVLEIYGSYKADFLENIHGKMLLQRSRSLKSTKNTGVDRSPGLKHQGNAVMVVSGMFGSIGDILYLNDEILRLLSIDSIDEYLGTSFTQFIPAPFDVMHNDILRRGLIFGERVEVHRPNLFLITTRGHCVEVTMHFRLSFFKQVPYFIADFNEKGHNSNLILHSPEGYIYAASQNINQLIGDRKGTIFEVLNNIAYYFEKYEPGTSFEYHEDFSCFMLRTKLEIDGSPLEALYLANDADYFTSINAHESSPAKENDELFSKDIDKTEITAVPVELNLKSGVVSSYTSTMFSKMHKNKKIEEVESDSKKIIKFCKSMSMKIRVSIIFLLGIIISTLLAEKYLIKELSLSIFINNFATMRFLGVGILFDSRSLDLLSKDYNLSYTETAYRNSLQSNIINLENALNSVSSDISSYSYLTNVFIENEIVVTEQISNGIFRVNKVNLFQALQKIVQEGSKIYNTELSKFSDVYDSFYYIYWNFPAETFRCLNESLYSTINEMQGNTLSVLDFLKNFKLLVFIPALLIIALSIPDIANLEKYNKKNWSRLSSLNIERQIALRDKLIERLCEFHGIIVEEIEPKYTSKKFYSFIWKSFIFKILLLELASILYYFISIYVLQSQISDALISQTDYRFHSGLRRSLTKTTYFWAREQFLDKNNASFITNILHDGSFFPSIPHKLQNLIDDYDYCQELINYGSLKKYYNDEMVSLMVGNPCTQLNNTISKCKTSYISMGIVPSIKLYINEIKRVQSYNRNDWKEIIKLEQYSKLICSSVGSMVNIFMNTTDSHIDDNLNNLIITTLFYFLLMLIIAALIVFTAVNRMKNDLIDKIEILKYFE</sequence>
<name>A0AAU9KRL1_9CILI</name>
<feature type="transmembrane region" description="Helical" evidence="1">
    <location>
        <begin position="1336"/>
        <end position="1359"/>
    </location>
</feature>
<evidence type="ECO:0000256" key="1">
    <source>
        <dbReference type="SAM" id="Phobius"/>
    </source>
</evidence>
<reference evidence="2" key="1">
    <citation type="submission" date="2021-09" db="EMBL/GenBank/DDBJ databases">
        <authorList>
            <consortium name="AG Swart"/>
            <person name="Singh M."/>
            <person name="Singh A."/>
            <person name="Seah K."/>
            <person name="Emmerich C."/>
        </authorList>
    </citation>
    <scope>NUCLEOTIDE SEQUENCE</scope>
    <source>
        <strain evidence="2">ATCC30299</strain>
    </source>
</reference>
<feature type="transmembrane region" description="Helical" evidence="1">
    <location>
        <begin position="64"/>
        <end position="85"/>
    </location>
</feature>
<feature type="transmembrane region" description="Helical" evidence="1">
    <location>
        <begin position="205"/>
        <end position="229"/>
    </location>
</feature>
<dbReference type="Proteomes" id="UP001162131">
    <property type="component" value="Unassembled WGS sequence"/>
</dbReference>
<proteinExistence type="predicted"/>
<evidence type="ECO:0000313" key="2">
    <source>
        <dbReference type="EMBL" id="CAG9335924.1"/>
    </source>
</evidence>
<feature type="transmembrane region" description="Helical" evidence="1">
    <location>
        <begin position="1058"/>
        <end position="1078"/>
    </location>
</feature>
<feature type="transmembrane region" description="Helical" evidence="1">
    <location>
        <begin position="322"/>
        <end position="343"/>
    </location>
</feature>
<dbReference type="EMBL" id="CAJZBQ010000063">
    <property type="protein sequence ID" value="CAG9335924.1"/>
    <property type="molecule type" value="Genomic_DNA"/>
</dbReference>
<accession>A0AAU9KRL1</accession>
<keyword evidence="1" id="KW-0812">Transmembrane</keyword>
<feature type="transmembrane region" description="Helical" evidence="1">
    <location>
        <begin position="894"/>
        <end position="911"/>
    </location>
</feature>
<feature type="transmembrane region" description="Helical" evidence="1">
    <location>
        <begin position="865"/>
        <end position="882"/>
    </location>
</feature>
<organism evidence="2 3">
    <name type="scientific">Blepharisma stoltei</name>
    <dbReference type="NCBI Taxonomy" id="1481888"/>
    <lineage>
        <taxon>Eukaryota</taxon>
        <taxon>Sar</taxon>
        <taxon>Alveolata</taxon>
        <taxon>Ciliophora</taxon>
        <taxon>Postciliodesmatophora</taxon>
        <taxon>Heterotrichea</taxon>
        <taxon>Heterotrichida</taxon>
        <taxon>Blepharismidae</taxon>
        <taxon>Blepharisma</taxon>
    </lineage>
</organism>
<feature type="transmembrane region" description="Helical" evidence="1">
    <location>
        <begin position="250"/>
        <end position="279"/>
    </location>
</feature>
<gene>
    <name evidence="2" type="ORF">BSTOLATCC_MIC65241</name>
</gene>
<keyword evidence="3" id="KW-1185">Reference proteome</keyword>
<keyword evidence="1" id="KW-0472">Membrane</keyword>
<evidence type="ECO:0000313" key="3">
    <source>
        <dbReference type="Proteomes" id="UP001162131"/>
    </source>
</evidence>
<feature type="transmembrane region" description="Helical" evidence="1">
    <location>
        <begin position="151"/>
        <end position="173"/>
    </location>
</feature>